<evidence type="ECO:0000313" key="3">
    <source>
        <dbReference type="EMBL" id="PST85034.1"/>
    </source>
</evidence>
<dbReference type="OrthoDB" id="9796448at2"/>
<proteinExistence type="inferred from homology"/>
<evidence type="ECO:0000313" key="4">
    <source>
        <dbReference type="Proteomes" id="UP000240912"/>
    </source>
</evidence>
<dbReference type="EMBL" id="PYLS01000001">
    <property type="protein sequence ID" value="PST85034.1"/>
    <property type="molecule type" value="Genomic_DNA"/>
</dbReference>
<dbReference type="InterPro" id="IPR035439">
    <property type="entry name" value="UPF0145_dom_sf"/>
</dbReference>
<name>A0A2T3HRE9_9SPHI</name>
<organism evidence="3 4">
    <name type="scientific">Pedobacter yulinensis</name>
    <dbReference type="NCBI Taxonomy" id="2126353"/>
    <lineage>
        <taxon>Bacteria</taxon>
        <taxon>Pseudomonadati</taxon>
        <taxon>Bacteroidota</taxon>
        <taxon>Sphingobacteriia</taxon>
        <taxon>Sphingobacteriales</taxon>
        <taxon>Sphingobacteriaceae</taxon>
        <taxon>Pedobacter</taxon>
    </lineage>
</organism>
<gene>
    <name evidence="3" type="ORF">C7T94_02655</name>
</gene>
<comment type="caution">
    <text evidence="3">The sequence shown here is derived from an EMBL/GenBank/DDBJ whole genome shotgun (WGS) entry which is preliminary data.</text>
</comment>
<dbReference type="Proteomes" id="UP000240912">
    <property type="component" value="Unassembled WGS sequence"/>
</dbReference>
<keyword evidence="4" id="KW-1185">Reference proteome</keyword>
<dbReference type="PANTHER" id="PTHR34068">
    <property type="entry name" value="UPF0145 PROTEIN YBJQ"/>
    <property type="match status" value="1"/>
</dbReference>
<dbReference type="InterPro" id="IPR002765">
    <property type="entry name" value="UPF0145_YbjQ-like"/>
</dbReference>
<dbReference type="Gene3D" id="3.30.110.70">
    <property type="entry name" value="Hypothetical protein apc22750. Chain B"/>
    <property type="match status" value="1"/>
</dbReference>
<sequence length="110" mass="11608">MLITTTPQIEGYKVVKYIGLVTGETIIGANLFRDLFAGIRDIVGGRSGSYEQVLREAKDTALNELQQYALALGANAVIGIDLDYETIGSGGSMLMVTASGTAVVIEQLPA</sequence>
<evidence type="ECO:0000256" key="2">
    <source>
        <dbReference type="HAMAP-Rule" id="MF_00338"/>
    </source>
</evidence>
<accession>A0A2T3HRE9</accession>
<dbReference type="NCBIfam" id="NF002776">
    <property type="entry name" value="PRK02877.1"/>
    <property type="match status" value="1"/>
</dbReference>
<dbReference type="PANTHER" id="PTHR34068:SF1">
    <property type="entry name" value="UPF0145 PROTEIN YBJQ"/>
    <property type="match status" value="1"/>
</dbReference>
<comment type="similarity">
    <text evidence="1 2">Belongs to the UPF0145 family.</text>
</comment>
<dbReference type="AlphaFoldDB" id="A0A2T3HRE9"/>
<evidence type="ECO:0000256" key="1">
    <source>
        <dbReference type="ARBA" id="ARBA00010751"/>
    </source>
</evidence>
<dbReference type="SUPFAM" id="SSF117782">
    <property type="entry name" value="YbjQ-like"/>
    <property type="match status" value="1"/>
</dbReference>
<dbReference type="HAMAP" id="MF_00338">
    <property type="entry name" value="UPF0145"/>
    <property type="match status" value="1"/>
</dbReference>
<protein>
    <recommendedName>
        <fullName evidence="2">UPF0145 protein C7T94_02655</fullName>
    </recommendedName>
</protein>
<dbReference type="Pfam" id="PF01906">
    <property type="entry name" value="YbjQ_1"/>
    <property type="match status" value="1"/>
</dbReference>
<reference evidence="3 4" key="1">
    <citation type="submission" date="2018-03" db="EMBL/GenBank/DDBJ databases">
        <authorList>
            <person name="Keele B.F."/>
        </authorList>
    </citation>
    <scope>NUCLEOTIDE SEQUENCE [LARGE SCALE GENOMIC DNA]</scope>
    <source>
        <strain evidence="3 4">YL28-9</strain>
    </source>
</reference>
<dbReference type="RefSeq" id="WP_107213378.1">
    <property type="nucleotide sequence ID" value="NZ_KZ686268.1"/>
</dbReference>